<evidence type="ECO:0000256" key="1">
    <source>
        <dbReference type="ARBA" id="ARBA00004651"/>
    </source>
</evidence>
<dbReference type="EMBL" id="DF142844">
    <property type="protein sequence ID" value="GAA47577.1"/>
    <property type="molecule type" value="Genomic_DNA"/>
</dbReference>
<dbReference type="GO" id="GO:0015276">
    <property type="term" value="F:ligand-gated monoatomic ion channel activity"/>
    <property type="evidence" value="ECO:0007669"/>
    <property type="project" value="InterPro"/>
</dbReference>
<comment type="subcellular location">
    <subcellularLocation>
        <location evidence="1">Cell membrane</location>
        <topology evidence="1">Multi-pass membrane protein</topology>
    </subcellularLocation>
</comment>
<evidence type="ECO:0000256" key="11">
    <source>
        <dbReference type="ARBA" id="ARBA00023303"/>
    </source>
</evidence>
<feature type="binding site" evidence="12">
    <location>
        <position position="549"/>
    </location>
    <ligand>
        <name>L-glutamate</name>
        <dbReference type="ChEBI" id="CHEBI:29985"/>
    </ligand>
</feature>
<gene>
    <name evidence="18" type="ORF">CLF_100536</name>
</gene>
<feature type="site" description="Crucial to convey clamshell closure to channel opening" evidence="13">
    <location>
        <position position="691"/>
    </location>
</feature>
<dbReference type="SMART" id="SM00079">
    <property type="entry name" value="PBPe"/>
    <property type="match status" value="1"/>
</dbReference>
<keyword evidence="19" id="KW-1185">Reference proteome</keyword>
<dbReference type="FunFam" id="3.40.190.10:FF:000024">
    <property type="entry name" value="Glutamate receptor, ionotropic, delta 1"/>
    <property type="match status" value="1"/>
</dbReference>
<dbReference type="Proteomes" id="UP000008909">
    <property type="component" value="Unassembled WGS sequence"/>
</dbReference>
<dbReference type="SUPFAM" id="SSF53850">
    <property type="entry name" value="Periplasmic binding protein-like II"/>
    <property type="match status" value="1"/>
</dbReference>
<evidence type="ECO:0000256" key="10">
    <source>
        <dbReference type="ARBA" id="ARBA00023286"/>
    </source>
</evidence>
<keyword evidence="11" id="KW-0407">Ion channel</keyword>
<evidence type="ECO:0000256" key="3">
    <source>
        <dbReference type="ARBA" id="ARBA00022475"/>
    </source>
</evidence>
<keyword evidence="6" id="KW-0406">Ion transport</keyword>
<evidence type="ECO:0000256" key="14">
    <source>
        <dbReference type="PIRSR" id="PIRSR601508-3"/>
    </source>
</evidence>
<keyword evidence="7 15" id="KW-0472">Membrane</keyword>
<dbReference type="PRINTS" id="PR00177">
    <property type="entry name" value="NMDARECEPTOR"/>
</dbReference>
<evidence type="ECO:0000256" key="8">
    <source>
        <dbReference type="ARBA" id="ARBA00023170"/>
    </source>
</evidence>
<keyword evidence="2" id="KW-0813">Transport</keyword>
<dbReference type="SMART" id="SM00918">
    <property type="entry name" value="Lig_chan-Glu_bd"/>
    <property type="match status" value="1"/>
</dbReference>
<feature type="disulfide bond" evidence="14">
    <location>
        <begin position="773"/>
        <end position="829"/>
    </location>
</feature>
<dbReference type="InterPro" id="IPR001508">
    <property type="entry name" value="Iono_Glu_rcpt_met"/>
</dbReference>
<feature type="transmembrane region" description="Helical" evidence="15">
    <location>
        <begin position="588"/>
        <end position="606"/>
    </location>
</feature>
<evidence type="ECO:0000256" key="15">
    <source>
        <dbReference type="SAM" id="Phobius"/>
    </source>
</evidence>
<evidence type="ECO:0000313" key="18">
    <source>
        <dbReference type="EMBL" id="GAA47577.1"/>
    </source>
</evidence>
<feature type="binding site" evidence="12">
    <location>
        <position position="544"/>
    </location>
    <ligand>
        <name>L-glutamate</name>
        <dbReference type="ChEBI" id="CHEBI:29985"/>
    </ligand>
</feature>
<keyword evidence="3" id="KW-1003">Cell membrane</keyword>
<evidence type="ECO:0000256" key="13">
    <source>
        <dbReference type="PIRSR" id="PIRSR601508-2"/>
    </source>
</evidence>
<evidence type="ECO:0000313" key="19">
    <source>
        <dbReference type="Proteomes" id="UP000008909"/>
    </source>
</evidence>
<dbReference type="InterPro" id="IPR015683">
    <property type="entry name" value="Ionotropic_Glu_rcpt"/>
</dbReference>
<reference key="2">
    <citation type="submission" date="2011-10" db="EMBL/GenBank/DDBJ databases">
        <title>The genome and transcriptome sequence of Clonorchis sinensis provide insights into the carcinogenic liver fluke.</title>
        <authorList>
            <person name="Wang X."/>
            <person name="Huang Y."/>
            <person name="Chen W."/>
            <person name="Liu H."/>
            <person name="Guo L."/>
            <person name="Chen Y."/>
            <person name="Luo F."/>
            <person name="Zhou W."/>
            <person name="Sun J."/>
            <person name="Mao Q."/>
            <person name="Liang P."/>
            <person name="Zhou C."/>
            <person name="Tian Y."/>
            <person name="Men J."/>
            <person name="Lv X."/>
            <person name="Huang L."/>
            <person name="Zhou J."/>
            <person name="Hu Y."/>
            <person name="Li R."/>
            <person name="Zhang F."/>
            <person name="Lei H."/>
            <person name="Li X."/>
            <person name="Hu X."/>
            <person name="Liang C."/>
            <person name="Xu J."/>
            <person name="Wu Z."/>
            <person name="Yu X."/>
        </authorList>
    </citation>
    <scope>NUCLEOTIDE SEQUENCE</scope>
    <source>
        <strain>Henan</strain>
    </source>
</reference>
<evidence type="ECO:0000256" key="7">
    <source>
        <dbReference type="ARBA" id="ARBA00023136"/>
    </source>
</evidence>
<accession>G7Y3P1</accession>
<dbReference type="InterPro" id="IPR001320">
    <property type="entry name" value="Iontro_rcpt_C"/>
</dbReference>
<keyword evidence="9" id="KW-0325">Glycoprotein</keyword>
<evidence type="ECO:0000256" key="2">
    <source>
        <dbReference type="ARBA" id="ARBA00022448"/>
    </source>
</evidence>
<feature type="binding site" evidence="12">
    <location>
        <position position="713"/>
    </location>
    <ligand>
        <name>L-glutamate</name>
        <dbReference type="ChEBI" id="CHEBI:29985"/>
    </ligand>
</feature>
<sequence>MSLEWFETSEAFLCLSAFTICPQVNFFRFSKLSSSRVVHDESYDPTQYDVISGLARFQHAIEANQDIHDKSKVSYNLSVVVRQFSHDLICTLFADGFRVIISLTNCETARYIEMLTNRHHVLHLAIPKPFCEDVGYNPPVDEDTPFATIWMQPRTKQAADVIYTLAQMDYALRAYVFSDTTSGLLDHLLHRSTQVTLAREFPSPIFSPLAYDIDREQHKRQGMVILDKVLSHLASENESRASSHAFLLTTATSVEVELEKIANHSKLMTEYLWILGERLDMSVSVLLRILSATEERSMMNFGFLRYTPFLNPEDCAEFGFLLPWINVTFTKEIGCNFLDIPDRASAIIQSVLVLYRIYLEYMRVVEDPQVVQCDVRPYPVYAHGSMFRSNFLLGMNIRVWETVTFYSLEKLPNRPARFRATARINGSATRALTQFGKFLKHRTMGSGLFANRFWSFHGRMLKLGTVIEDPMVMCNEIREDGMLVNASGMIVDLLDILKERFDFRYELYSSSDGMYGDTINDTHWNGLIGDLLNKKFDFAAAAITVTKSRSKVIQYLGPFMEEKTSILMVIPTSPWGLFRMLQPFKLDVWLLLATCVILVGCLLYYMNRRSPLSAHNQGSQMERTNDGEVSFSENLWCSIKSFLSQGLEVYPVASSARTILLSFWLLALLTRIFWQADMTAHLTRKSNKLPINSLEELAAQDEIRPLLIKGTATYQMFKDPAAGEAHRRVYQKYVEQHSNVTSLSQAVKMILNNSKYAVIGGHHSLSYATAVHCLELDWVSDDGGNYHLGFAALPGQRYTEAVSLYLSKLKETGVIDRLRNKWWFTMNKCSVHETEYHSLGIQRSAGALIILTAFVALSLLSLLVEMAWNHLARTRKTAPECDQRSAVDEKGDYECQEYEVE</sequence>
<evidence type="ECO:0000256" key="6">
    <source>
        <dbReference type="ARBA" id="ARBA00023065"/>
    </source>
</evidence>
<proteinExistence type="predicted"/>
<dbReference type="GO" id="GO:0005886">
    <property type="term" value="C:plasma membrane"/>
    <property type="evidence" value="ECO:0007669"/>
    <property type="project" value="UniProtKB-SubCell"/>
</dbReference>
<keyword evidence="14" id="KW-1015">Disulfide bond</keyword>
<keyword evidence="5 15" id="KW-1133">Transmembrane helix</keyword>
<name>G7Y3P1_CLOSI</name>
<dbReference type="PANTHER" id="PTHR18966">
    <property type="entry name" value="IONOTROPIC GLUTAMATE RECEPTOR"/>
    <property type="match status" value="1"/>
</dbReference>
<feature type="site" description="Interaction with the cone snail toxin Con-ikot-ikot" evidence="13">
    <location>
        <position position="808"/>
    </location>
</feature>
<dbReference type="Gene3D" id="3.40.190.10">
    <property type="entry name" value="Periplasmic binding protein-like II"/>
    <property type="match status" value="1"/>
</dbReference>
<keyword evidence="8 18" id="KW-0675">Receptor</keyword>
<feature type="site" description="Interaction with the cone snail toxin Con-ikot-ikot" evidence="13">
    <location>
        <position position="718"/>
    </location>
</feature>
<dbReference type="InterPro" id="IPR019594">
    <property type="entry name" value="Glu/Gly-bd"/>
</dbReference>
<keyword evidence="10" id="KW-1071">Ligand-gated ion channel</keyword>
<evidence type="ECO:0000256" key="12">
    <source>
        <dbReference type="PIRSR" id="PIRSR601508-1"/>
    </source>
</evidence>
<keyword evidence="4 15" id="KW-0812">Transmembrane</keyword>
<feature type="transmembrane region" description="Helical" evidence="15">
    <location>
        <begin position="845"/>
        <end position="864"/>
    </location>
</feature>
<evidence type="ECO:0000256" key="9">
    <source>
        <dbReference type="ARBA" id="ARBA00023180"/>
    </source>
</evidence>
<feature type="domain" description="Ionotropic glutamate receptor C-terminal" evidence="16">
    <location>
        <begin position="460"/>
        <end position="825"/>
    </location>
</feature>
<evidence type="ECO:0000259" key="16">
    <source>
        <dbReference type="SMART" id="SM00079"/>
    </source>
</evidence>
<feature type="domain" description="Ionotropic glutamate receptor L-glutamate and glycine-binding" evidence="17">
    <location>
        <begin position="470"/>
        <end position="533"/>
    </location>
</feature>
<dbReference type="AlphaFoldDB" id="G7Y3P1"/>
<evidence type="ECO:0000259" key="17">
    <source>
        <dbReference type="SMART" id="SM00918"/>
    </source>
</evidence>
<evidence type="ECO:0000256" key="4">
    <source>
        <dbReference type="ARBA" id="ARBA00022692"/>
    </source>
</evidence>
<dbReference type="Pfam" id="PF00060">
    <property type="entry name" value="Lig_chan"/>
    <property type="match status" value="1"/>
</dbReference>
<dbReference type="GO" id="GO:0038023">
    <property type="term" value="F:signaling receptor activity"/>
    <property type="evidence" value="ECO:0007669"/>
    <property type="project" value="InterPro"/>
</dbReference>
<dbReference type="Pfam" id="PF10613">
    <property type="entry name" value="Lig_chan-Glu_bd"/>
    <property type="match status" value="1"/>
</dbReference>
<protein>
    <submittedName>
        <fullName evidence="18">Glutamate receptor delta-1 subunit</fullName>
    </submittedName>
</protein>
<dbReference type="Gene3D" id="1.10.287.70">
    <property type="match status" value="1"/>
</dbReference>
<reference evidence="18" key="1">
    <citation type="journal article" date="2011" name="Genome Biol.">
        <title>The draft genome of the carcinogenic human liver fluke Clonorchis sinensis.</title>
        <authorList>
            <person name="Wang X."/>
            <person name="Chen W."/>
            <person name="Huang Y."/>
            <person name="Sun J."/>
            <person name="Men J."/>
            <person name="Liu H."/>
            <person name="Luo F."/>
            <person name="Guo L."/>
            <person name="Lv X."/>
            <person name="Deng C."/>
            <person name="Zhou C."/>
            <person name="Fan Y."/>
            <person name="Li X."/>
            <person name="Huang L."/>
            <person name="Hu Y."/>
            <person name="Liang C."/>
            <person name="Hu X."/>
            <person name="Xu J."/>
            <person name="Yu X."/>
        </authorList>
    </citation>
    <scope>NUCLEOTIDE SEQUENCE [LARGE SCALE GENOMIC DNA]</scope>
    <source>
        <strain evidence="18">Henan</strain>
    </source>
</reference>
<evidence type="ECO:0000256" key="5">
    <source>
        <dbReference type="ARBA" id="ARBA00022989"/>
    </source>
</evidence>
<organism evidence="18 19">
    <name type="scientific">Clonorchis sinensis</name>
    <name type="common">Chinese liver fluke</name>
    <dbReference type="NCBI Taxonomy" id="79923"/>
    <lineage>
        <taxon>Eukaryota</taxon>
        <taxon>Metazoa</taxon>
        <taxon>Spiralia</taxon>
        <taxon>Lophotrochozoa</taxon>
        <taxon>Platyhelminthes</taxon>
        <taxon>Trematoda</taxon>
        <taxon>Digenea</taxon>
        <taxon>Opisthorchiida</taxon>
        <taxon>Opisthorchiata</taxon>
        <taxon>Opisthorchiidae</taxon>
        <taxon>Clonorchis</taxon>
    </lineage>
</organism>